<dbReference type="Pfam" id="PF15880">
    <property type="entry name" value="NDUFV3"/>
    <property type="match status" value="1"/>
</dbReference>
<dbReference type="STRING" id="1661398.A0A482V7G4"/>
<organism evidence="1 2">
    <name type="scientific">Asbolus verrucosus</name>
    <name type="common">Desert ironclad beetle</name>
    <dbReference type="NCBI Taxonomy" id="1661398"/>
    <lineage>
        <taxon>Eukaryota</taxon>
        <taxon>Metazoa</taxon>
        <taxon>Ecdysozoa</taxon>
        <taxon>Arthropoda</taxon>
        <taxon>Hexapoda</taxon>
        <taxon>Insecta</taxon>
        <taxon>Pterygota</taxon>
        <taxon>Neoptera</taxon>
        <taxon>Endopterygota</taxon>
        <taxon>Coleoptera</taxon>
        <taxon>Polyphaga</taxon>
        <taxon>Cucujiformia</taxon>
        <taxon>Tenebrionidae</taxon>
        <taxon>Pimeliinae</taxon>
        <taxon>Asbolus</taxon>
    </lineage>
</organism>
<comment type="caution">
    <text evidence="1">The sequence shown here is derived from an EMBL/GenBank/DDBJ whole genome shotgun (WGS) entry which is preliminary data.</text>
</comment>
<reference evidence="1 2" key="1">
    <citation type="submission" date="2017-03" db="EMBL/GenBank/DDBJ databases">
        <title>Genome of the blue death feigning beetle - Asbolus verrucosus.</title>
        <authorList>
            <person name="Rider S.D."/>
        </authorList>
    </citation>
    <scope>NUCLEOTIDE SEQUENCE [LARGE SCALE GENOMIC DNA]</scope>
    <source>
        <strain evidence="1">Butters</strain>
        <tissue evidence="1">Head and leg muscle</tissue>
    </source>
</reference>
<sequence length="104" mass="11524">MASGAVIFQKMRSFSSLKRSFTAGKVIYNRPTGSSSIPTNVPGLSSAVVKIPNEPVGPGAAKNTGYKNPEYFSYDKNSFFEAEVELLKYRCPQPSTKEYYKQNQ</sequence>
<gene>
    <name evidence="1" type="ORF">BDFB_005160</name>
</gene>
<dbReference type="InterPro" id="IPR026193">
    <property type="entry name" value="NDUFV3"/>
</dbReference>
<dbReference type="AlphaFoldDB" id="A0A482V7G4"/>
<evidence type="ECO:0000313" key="1">
    <source>
        <dbReference type="EMBL" id="RZB39134.1"/>
    </source>
</evidence>
<protein>
    <submittedName>
        <fullName evidence="1">Uncharacterized protein</fullName>
    </submittedName>
</protein>
<name>A0A482V7G4_ASBVE</name>
<dbReference type="GO" id="GO:0045271">
    <property type="term" value="C:respiratory chain complex I"/>
    <property type="evidence" value="ECO:0007669"/>
    <property type="project" value="InterPro"/>
</dbReference>
<dbReference type="Proteomes" id="UP000292052">
    <property type="component" value="Unassembled WGS sequence"/>
</dbReference>
<proteinExistence type="predicted"/>
<accession>A0A482V7G4</accession>
<evidence type="ECO:0000313" key="2">
    <source>
        <dbReference type="Proteomes" id="UP000292052"/>
    </source>
</evidence>
<dbReference type="OrthoDB" id="6161911at2759"/>
<dbReference type="GO" id="GO:0005739">
    <property type="term" value="C:mitochondrion"/>
    <property type="evidence" value="ECO:0007669"/>
    <property type="project" value="InterPro"/>
</dbReference>
<dbReference type="EMBL" id="QDEB01130884">
    <property type="protein sequence ID" value="RZB39134.1"/>
    <property type="molecule type" value="Genomic_DNA"/>
</dbReference>
<keyword evidence="2" id="KW-1185">Reference proteome</keyword>